<dbReference type="SUPFAM" id="SSF52540">
    <property type="entry name" value="P-loop containing nucleoside triphosphate hydrolases"/>
    <property type="match status" value="1"/>
</dbReference>
<protein>
    <recommendedName>
        <fullName evidence="3">Sulfotransferase family protein</fullName>
    </recommendedName>
</protein>
<sequence length="247" mass="28442">MQIAQPKPCILILGMHRSGTSCLAGSLQQQGVHLGEVHEWNPHNRKGNRENPKIMELNESLFASNQGSWDHPPKQPLQWSVQQQTQRDQLIQALSEAAAQAWGFKDPRTLINLSFWLDGLRGKFVVRYIGSFRHPLAVALSLQKRNGTPLEEGLALWYHYNQRLLTCWEQQPFPLLSFDVEPEVYSHNFKQACAASQLSFSPVDPPFFENQLRSTNNIDHLQDYPLTEQNYLDCYARLQNIYLNWAS</sequence>
<evidence type="ECO:0000313" key="2">
    <source>
        <dbReference type="Proteomes" id="UP000190460"/>
    </source>
</evidence>
<organism evidence="1 2">
    <name type="scientific">Thiothrix eikelboomii</name>
    <dbReference type="NCBI Taxonomy" id="92487"/>
    <lineage>
        <taxon>Bacteria</taxon>
        <taxon>Pseudomonadati</taxon>
        <taxon>Pseudomonadota</taxon>
        <taxon>Gammaproteobacteria</taxon>
        <taxon>Thiotrichales</taxon>
        <taxon>Thiotrichaceae</taxon>
        <taxon>Thiothrix</taxon>
    </lineage>
</organism>
<reference evidence="1 2" key="1">
    <citation type="submission" date="2017-02" db="EMBL/GenBank/DDBJ databases">
        <authorList>
            <person name="Peterson S.W."/>
        </authorList>
    </citation>
    <scope>NUCLEOTIDE SEQUENCE [LARGE SCALE GENOMIC DNA]</scope>
    <source>
        <strain evidence="1 2">ATCC 49788</strain>
    </source>
</reference>
<dbReference type="InterPro" id="IPR027417">
    <property type="entry name" value="P-loop_NTPase"/>
</dbReference>
<dbReference type="EMBL" id="FUYB01000012">
    <property type="protein sequence ID" value="SKA83919.1"/>
    <property type="molecule type" value="Genomic_DNA"/>
</dbReference>
<proteinExistence type="predicted"/>
<dbReference type="RefSeq" id="WP_078922924.1">
    <property type="nucleotide sequence ID" value="NZ_FUYB01000012.1"/>
</dbReference>
<dbReference type="Gene3D" id="3.40.50.300">
    <property type="entry name" value="P-loop containing nucleotide triphosphate hydrolases"/>
    <property type="match status" value="1"/>
</dbReference>
<accession>A0A1T4X3A8</accession>
<gene>
    <name evidence="1" type="ORF">SAMN02745130_02452</name>
</gene>
<keyword evidence="2" id="KW-1185">Reference proteome</keyword>
<dbReference type="OrthoDB" id="9179784at2"/>
<evidence type="ECO:0000313" key="1">
    <source>
        <dbReference type="EMBL" id="SKA83919.1"/>
    </source>
</evidence>
<name>A0A1T4X3A8_9GAMM</name>
<evidence type="ECO:0008006" key="3">
    <source>
        <dbReference type="Google" id="ProtNLM"/>
    </source>
</evidence>
<dbReference type="AlphaFoldDB" id="A0A1T4X3A8"/>
<dbReference type="STRING" id="92487.SAMN02745130_02452"/>
<dbReference type="Proteomes" id="UP000190460">
    <property type="component" value="Unassembled WGS sequence"/>
</dbReference>